<dbReference type="EMBL" id="AMCI01005529">
    <property type="protein sequence ID" value="EJW95958.1"/>
    <property type="molecule type" value="Genomic_DNA"/>
</dbReference>
<dbReference type="AlphaFoldDB" id="J9FNC5"/>
<reference evidence="1" key="1">
    <citation type="journal article" date="2012" name="PLoS ONE">
        <title>Gene sets for utilization of primary and secondary nutrition supplies in the distal gut of endangered iberian lynx.</title>
        <authorList>
            <person name="Alcaide M."/>
            <person name="Messina E."/>
            <person name="Richter M."/>
            <person name="Bargiela R."/>
            <person name="Peplies J."/>
            <person name="Huws S.A."/>
            <person name="Newbold C.J."/>
            <person name="Golyshin P.N."/>
            <person name="Simon M.A."/>
            <person name="Lopez G."/>
            <person name="Yakimov M.M."/>
            <person name="Ferrer M."/>
        </authorList>
    </citation>
    <scope>NUCLEOTIDE SEQUENCE</scope>
</reference>
<comment type="caution">
    <text evidence="1">The sequence shown here is derived from an EMBL/GenBank/DDBJ whole genome shotgun (WGS) entry which is preliminary data.</text>
</comment>
<proteinExistence type="predicted"/>
<evidence type="ECO:0000313" key="1">
    <source>
        <dbReference type="EMBL" id="EJW95958.1"/>
    </source>
</evidence>
<protein>
    <recommendedName>
        <fullName evidence="2">Head decoration protein</fullName>
    </recommendedName>
</protein>
<sequence length="116" mass="12114">MAKGHNFKVGDFVMAKEGAKAYAITNIVTTDKKLDALTISTALGEEIAKGACIVEAKAQATAADSALKYQPFAIAGTGKPIIKGDNLDTDAWVMAVTKGNPLPACVESKLKGIINY</sequence>
<evidence type="ECO:0008006" key="2">
    <source>
        <dbReference type="Google" id="ProtNLM"/>
    </source>
</evidence>
<organism evidence="1">
    <name type="scientific">gut metagenome</name>
    <dbReference type="NCBI Taxonomy" id="749906"/>
    <lineage>
        <taxon>unclassified sequences</taxon>
        <taxon>metagenomes</taxon>
        <taxon>organismal metagenomes</taxon>
    </lineage>
</organism>
<accession>J9FNC5</accession>
<name>J9FNC5_9ZZZZ</name>
<gene>
    <name evidence="1" type="ORF">EVA_15944</name>
</gene>